<keyword evidence="4 7" id="KW-0472">Membrane</keyword>
<evidence type="ECO:0000256" key="3">
    <source>
        <dbReference type="ARBA" id="ARBA00022989"/>
    </source>
</evidence>
<feature type="region of interest" description="Disordered" evidence="6">
    <location>
        <begin position="339"/>
        <end position="370"/>
    </location>
</feature>
<dbReference type="PANTHER" id="PTHR33048:SF155">
    <property type="entry name" value="INTEGRAL MEMBRANE PROTEIN"/>
    <property type="match status" value="1"/>
</dbReference>
<feature type="transmembrane region" description="Helical" evidence="7">
    <location>
        <begin position="94"/>
        <end position="115"/>
    </location>
</feature>
<comment type="subcellular location">
    <subcellularLocation>
        <location evidence="1">Membrane</location>
        <topology evidence="1">Multi-pass membrane protein</topology>
    </subcellularLocation>
</comment>
<evidence type="ECO:0000313" key="10">
    <source>
        <dbReference type="Proteomes" id="UP000242814"/>
    </source>
</evidence>
<dbReference type="AlphaFoldDB" id="A0A1D2JFZ3"/>
<dbReference type="Proteomes" id="UP000242814">
    <property type="component" value="Unassembled WGS sequence"/>
</dbReference>
<feature type="transmembrane region" description="Helical" evidence="7">
    <location>
        <begin position="175"/>
        <end position="197"/>
    </location>
</feature>
<feature type="transmembrane region" description="Helical" evidence="7">
    <location>
        <begin position="12"/>
        <end position="36"/>
    </location>
</feature>
<evidence type="ECO:0000256" key="6">
    <source>
        <dbReference type="SAM" id="MobiDB-lite"/>
    </source>
</evidence>
<feature type="transmembrane region" description="Helical" evidence="7">
    <location>
        <begin position="127"/>
        <end position="149"/>
    </location>
</feature>
<dbReference type="Pfam" id="PF20684">
    <property type="entry name" value="Fung_rhodopsin"/>
    <property type="match status" value="1"/>
</dbReference>
<dbReference type="VEuPathDB" id="FungiDB:PABG_03649"/>
<accession>A0A1D2JFZ3</accession>
<feature type="transmembrane region" description="Helical" evidence="7">
    <location>
        <begin position="48"/>
        <end position="74"/>
    </location>
</feature>
<evidence type="ECO:0000256" key="2">
    <source>
        <dbReference type="ARBA" id="ARBA00022692"/>
    </source>
</evidence>
<evidence type="ECO:0000313" key="9">
    <source>
        <dbReference type="EMBL" id="ODH32005.1"/>
    </source>
</evidence>
<keyword evidence="2 7" id="KW-0812">Transmembrane</keyword>
<dbReference type="VEuPathDB" id="FungiDB:PADG_00181"/>
<dbReference type="GO" id="GO:0016020">
    <property type="term" value="C:membrane"/>
    <property type="evidence" value="ECO:0007669"/>
    <property type="project" value="UniProtKB-SubCell"/>
</dbReference>
<dbReference type="InterPro" id="IPR049326">
    <property type="entry name" value="Rhodopsin_dom_fungi"/>
</dbReference>
<dbReference type="PANTHER" id="PTHR33048">
    <property type="entry name" value="PTH11-LIKE INTEGRAL MEMBRANE PROTEIN (AFU_ORTHOLOGUE AFUA_5G11245)"/>
    <property type="match status" value="1"/>
</dbReference>
<evidence type="ECO:0000256" key="4">
    <source>
        <dbReference type="ARBA" id="ARBA00023136"/>
    </source>
</evidence>
<evidence type="ECO:0000259" key="8">
    <source>
        <dbReference type="Pfam" id="PF20684"/>
    </source>
</evidence>
<comment type="caution">
    <text evidence="9">The sequence shown here is derived from an EMBL/GenBank/DDBJ whole genome shotgun (WGS) entry which is preliminary data.</text>
</comment>
<sequence length="395" mass="43075">MTSGWNLQEDKGPLILVVIWTITPLAAFLVATRLYVRAAIIRKVELDDWLILLSMILSLTYVVLVTVSVGYGFGKHQDTLTPDQIRGARLNAQIGSLFAILAIAIPKLAVAAMLNRILVPTPFHRNVVWFLGGFVTVSSCIGIPVLMTICNPHQATWDKRIKNAKCRNSVSSTNYLLFTGAVSAFADLYFAVYAVIVCWKLRVSRLKKIAVSVALGLGTIACVVAIIKCVQLPTLKKRHDTTCTIIPLFTLISIGETNISCRLADRSSDLIFWSKLEADTIIIAACIPTFKPLFRLFRKSKTPAVTGGYFFSPADHADCGIWGANSTADSLRGKNLTATHTTNTSIPDEDLTLSLPSDRKGDQTPSIKSDIPEEVALQSLGFQQPITNPDASSPV</sequence>
<evidence type="ECO:0000256" key="7">
    <source>
        <dbReference type="SAM" id="Phobius"/>
    </source>
</evidence>
<comment type="similarity">
    <text evidence="5">Belongs to the SAT4 family.</text>
</comment>
<feature type="domain" description="Rhodopsin" evidence="8">
    <location>
        <begin position="33"/>
        <end position="295"/>
    </location>
</feature>
<evidence type="ECO:0000256" key="1">
    <source>
        <dbReference type="ARBA" id="ARBA00004141"/>
    </source>
</evidence>
<dbReference type="InterPro" id="IPR052337">
    <property type="entry name" value="SAT4-like"/>
</dbReference>
<gene>
    <name evidence="9" type="ORF">ACO22_03433</name>
</gene>
<protein>
    <recommendedName>
        <fullName evidence="8">Rhodopsin domain-containing protein</fullName>
    </recommendedName>
</protein>
<organism evidence="9 10">
    <name type="scientific">Paracoccidioides brasiliensis</name>
    <dbReference type="NCBI Taxonomy" id="121759"/>
    <lineage>
        <taxon>Eukaryota</taxon>
        <taxon>Fungi</taxon>
        <taxon>Dikarya</taxon>
        <taxon>Ascomycota</taxon>
        <taxon>Pezizomycotina</taxon>
        <taxon>Eurotiomycetes</taxon>
        <taxon>Eurotiomycetidae</taxon>
        <taxon>Onygenales</taxon>
        <taxon>Ajellomycetaceae</taxon>
        <taxon>Paracoccidioides</taxon>
    </lineage>
</organism>
<dbReference type="EMBL" id="LZYO01000116">
    <property type="protein sequence ID" value="ODH32005.1"/>
    <property type="molecule type" value="Genomic_DNA"/>
</dbReference>
<proteinExistence type="inferred from homology"/>
<reference evidence="9 10" key="1">
    <citation type="submission" date="2016-06" db="EMBL/GenBank/DDBJ databases">
        <authorList>
            <person name="Kjaerup R.B."/>
            <person name="Dalgaard T.S."/>
            <person name="Juul-Madsen H.R."/>
        </authorList>
    </citation>
    <scope>NUCLEOTIDE SEQUENCE [LARGE SCALE GENOMIC DNA]</scope>
    <source>
        <strain evidence="9 10">Pb300</strain>
    </source>
</reference>
<keyword evidence="3 7" id="KW-1133">Transmembrane helix</keyword>
<name>A0A1D2JFZ3_PARBR</name>
<evidence type="ECO:0000256" key="5">
    <source>
        <dbReference type="ARBA" id="ARBA00038359"/>
    </source>
</evidence>
<feature type="transmembrane region" description="Helical" evidence="7">
    <location>
        <begin position="209"/>
        <end position="227"/>
    </location>
</feature>